<dbReference type="InterPro" id="IPR039448">
    <property type="entry name" value="Beta_helix"/>
</dbReference>
<dbReference type="CDD" id="cd00102">
    <property type="entry name" value="IPT"/>
    <property type="match status" value="1"/>
</dbReference>
<feature type="signal peptide" evidence="4">
    <location>
        <begin position="1"/>
        <end position="21"/>
    </location>
</feature>
<evidence type="ECO:0000256" key="1">
    <source>
        <dbReference type="ARBA" id="ARBA00004316"/>
    </source>
</evidence>
<organism evidence="7 8">
    <name type="scientific">Haloferula helveola</name>
    <dbReference type="NCBI Taxonomy" id="490095"/>
    <lineage>
        <taxon>Bacteria</taxon>
        <taxon>Pseudomonadati</taxon>
        <taxon>Verrucomicrobiota</taxon>
        <taxon>Verrucomicrobiia</taxon>
        <taxon>Verrucomicrobiales</taxon>
        <taxon>Verrucomicrobiaceae</taxon>
        <taxon>Haloferula</taxon>
    </lineage>
</organism>
<dbReference type="PROSITE" id="PS00018">
    <property type="entry name" value="EF_HAND_1"/>
    <property type="match status" value="1"/>
</dbReference>
<evidence type="ECO:0000259" key="6">
    <source>
        <dbReference type="Pfam" id="PF13229"/>
    </source>
</evidence>
<dbReference type="InterPro" id="IPR002909">
    <property type="entry name" value="IPT_dom"/>
</dbReference>
<dbReference type="InterPro" id="IPR012334">
    <property type="entry name" value="Pectin_lyas_fold"/>
</dbReference>
<dbReference type="Gene3D" id="2.60.40.10">
    <property type="entry name" value="Immunoglobulins"/>
    <property type="match status" value="3"/>
</dbReference>
<feature type="domain" description="Right handed beta helix" evidence="6">
    <location>
        <begin position="880"/>
        <end position="1031"/>
    </location>
</feature>
<sequence>MNFPTRSAVVLAALLPLPLSALTLQDLSSPAGLPGATVTVTGVFEPTASHTVEIGGTSATVGVVTVDSLSFTVPVAASTGELTVTEDADSASLPLPFVILREITGTFTPPAGVTVTGYFAGTGEDVRAVLPDGSFTAVVEKGEPATVMLFKGENDPSYLTRLPSGDTAITTDAASTAFAMVVTNPLVKGRDDLLLAAQQSYLAGKPDFTALVSRINTLGNADYLDDGQVEDLLVSLVTDVRADVPDPVAASFKTGDDVATYGVKLRELNPDPADTVNPVIRHSKSLNSSVEGIGSEFVNFIYETDRDTRLDWTYSLNELDPFAFPGGIADIEALDVNDPATAPVPFGAPLEHGYVRATLDSAKLDYFGQAIGAATKAVYGLFTDKAPSDRTDRFVVERQPPGLYMITATSGNFWYGTDWLFLGTNNQEDSIAKSDPGYQWELSAGTNAFLAAADAVGIILSVKEIGNSDVRSIVFAVAKTISAYRDAGTPLTRAALLEISKKLVDTVAKGYVTGKAKDLPGKIGQLNLMAGRAVKTALKQIDILGKISSGLQALERGATLFSPGTLAMERAILVVGDPFAPVISGISPLRAREGERLVIAGSAFGTTTPTVNFCEFPSTIPPGEEPAPTGAPLAATVVETRDTRLVIEVPSGFLARFPNGEAHLCIEKSADSKTDSYALGEAGVFHFIDKPVVTAIDPSPEADGGVVVITGQNFIGLRPEVKVNGNRVGSSVISDTQLLVNLPALSTAGSHSLTVAFGDDISVPFNFTVTRPVHVVDPGLVGGASISVNELSMINAANDKLSVLEAFLIANGSLGRALTFDEDALVGGTPGAGRRDSITIFGSGQTIVLNQAIPVLDSGDTIRCNGLTFDGQSLAAGTDGLILDGVTDVRVTDLILTGFPGDGVRVTNGSNGNSLENLTISGSGENGLFIRNDCDFNNFDTVEILGSTLDGLNFADLCDHNTFTDLMIDGAGDDGAELDNGIDRNAFVGLTIANCLGDGLVITNGATQNRFTGDNEISMITGTGIVLDGDGVSHNGFQSDLFSAAAAYSVRTAVRDCGQYGVRIENGASANLLGIKFVSNCELGGVLIAGDTTTGNTVGRVYNRAITQGDEFTSPLLYSLVADCGPGSGTSVHGISVLDSPGNTLTGLNISGCDGDAIRLSGATCTGNRLLSIRTGLSDFIEGESPAAAPNSGVGLRITNGSSENRLASKVPVFIGTFGGGNLSYKHRNRIANDLLGGIVIENGSNDNEVLDLDIGGTEAADGEGATGGDGIAILSGSSYNLIGSADYYETVIINACPGAAIRVDGATTTGTILGGMRIGQIAHRGVDTSFADSRPNALGIVVSNGAPGTIVGVPAPLLNQPSPFSFFDPDPFSVNITGTAGAAVTLDAAGGGADPVRVNHVAVNESETGLRVTGGSSRNRIDFNRFSASGTAGIHIDANVIADAEADRNLYTRNSAISTATPSDVNLFDANPGACGLLISNGSSGNVVGEGIGRSNRLQGAIIDSSNGNWLRGNSINYYGPFNFGSPSSQVICLLLRDSAQNLIGGAGRGYGNEFGDPFYIPSGSGGSDSAGVAIDGGMNNTVQGNKLDYIAGNGVFINGSSSNLVGGGSLPEANTITRCLLNGVRIDESGSQNNHIQGNDIGTNFANANFGNTGDGVRIEGAASANVIGGLTTLAAGSGAFRSAFRPSLTAGNRVAFNGGDGVAVSGASSIGNPITLNSIHSNSGFGIGLPGGGNNNVSLSITGSFGSGVATGTVTDLASVPVGSTLHFYGDRSGQGEVYLTSTTVQAGGVWSAIYPVHPYANMNVTATTPDPGGFGDTTPFAPISAAAVASFTLDRAGGGPAGSRTDSFDVGKMVVAVLRASSSNGATQITGLTFEASGTVDDATGIDGLAIYLDQDGNGQLDATDPQLGDEAAFGADDGSVMLAPDSLVAPENGSVDFLVVCHAASPPAAGETFSVELTAAASVDANFVLPLGPAAPTNAFPVSSDLITLGTSTGGGGGQTFGAWQQVEFAGETDPMIIGEAADPDKDGVLNIFEFLFGTDPNDPASSARPLVTTGASTITFEFPQAKNLEGINPVLESSYELAVWETAFDAAVELLPGSPVDTVRYTLPRTSRVRFLRLNTAGTPGMTFDEWQAIEFPGESDALIIGENADPDFDGWWNIFEFLSGTDPDDPASRTGPTISVNATEVTVEMQRAKGITGVLVGLESSTDLMTWTPVTGANVEVIPGPTHDTLRFRIPRDGNTGYVRLTATVP</sequence>
<evidence type="ECO:0000259" key="5">
    <source>
        <dbReference type="Pfam" id="PF01833"/>
    </source>
</evidence>
<proteinExistence type="predicted"/>
<dbReference type="EMBL" id="AP024702">
    <property type="protein sequence ID" value="BCX46841.1"/>
    <property type="molecule type" value="Genomic_DNA"/>
</dbReference>
<keyword evidence="8" id="KW-1185">Reference proteome</keyword>
<evidence type="ECO:0000313" key="7">
    <source>
        <dbReference type="EMBL" id="BCX46841.1"/>
    </source>
</evidence>
<dbReference type="SUPFAM" id="SSF81296">
    <property type="entry name" value="E set domains"/>
    <property type="match status" value="1"/>
</dbReference>
<protein>
    <recommendedName>
        <fullName evidence="2">Probable pectate lyase C</fullName>
    </recommendedName>
</protein>
<evidence type="ECO:0000256" key="4">
    <source>
        <dbReference type="SAM" id="SignalP"/>
    </source>
</evidence>
<dbReference type="InterPro" id="IPR014756">
    <property type="entry name" value="Ig_E-set"/>
</dbReference>
<dbReference type="Pfam" id="PF01833">
    <property type="entry name" value="TIG"/>
    <property type="match status" value="1"/>
</dbReference>
<comment type="subcellular location">
    <subcellularLocation>
        <location evidence="1">Cell projection</location>
    </subcellularLocation>
</comment>
<keyword evidence="4" id="KW-0732">Signal</keyword>
<dbReference type="InterPro" id="IPR013783">
    <property type="entry name" value="Ig-like_fold"/>
</dbReference>
<dbReference type="InterPro" id="IPR006626">
    <property type="entry name" value="PbH1"/>
</dbReference>
<dbReference type="InterPro" id="IPR018247">
    <property type="entry name" value="EF_Hand_1_Ca_BS"/>
</dbReference>
<reference evidence="7 8" key="1">
    <citation type="submission" date="2021-06" db="EMBL/GenBank/DDBJ databases">
        <title>Complete genome of Haloferula helveola possessing various polysaccharide degrading enzymes.</title>
        <authorList>
            <person name="Takami H."/>
            <person name="Huang C."/>
            <person name="Hamasaki K."/>
        </authorList>
    </citation>
    <scope>NUCLEOTIDE SEQUENCE [LARGE SCALE GENOMIC DNA]</scope>
    <source>
        <strain evidence="7 8">CN-1</strain>
    </source>
</reference>
<dbReference type="SUPFAM" id="SSF51126">
    <property type="entry name" value="Pectin lyase-like"/>
    <property type="match status" value="2"/>
</dbReference>
<feature type="domain" description="IPT/TIG" evidence="5">
    <location>
        <begin position="691"/>
        <end position="767"/>
    </location>
</feature>
<dbReference type="InterPro" id="IPR011050">
    <property type="entry name" value="Pectin_lyase_fold/virulence"/>
</dbReference>
<dbReference type="Gene3D" id="2.160.20.10">
    <property type="entry name" value="Single-stranded right-handed beta-helix, Pectin lyase-like"/>
    <property type="match status" value="1"/>
</dbReference>
<dbReference type="Pfam" id="PF13229">
    <property type="entry name" value="Beta_helix"/>
    <property type="match status" value="1"/>
</dbReference>
<evidence type="ECO:0000313" key="8">
    <source>
        <dbReference type="Proteomes" id="UP001374893"/>
    </source>
</evidence>
<keyword evidence="3" id="KW-0966">Cell projection</keyword>
<dbReference type="RefSeq" id="WP_338688746.1">
    <property type="nucleotide sequence ID" value="NZ_AP024702.1"/>
</dbReference>
<feature type="chain" id="PRO_5045277539" description="Probable pectate lyase C" evidence="4">
    <location>
        <begin position="22"/>
        <end position="2257"/>
    </location>
</feature>
<name>A0ABN6GZX6_9BACT</name>
<evidence type="ECO:0000256" key="2">
    <source>
        <dbReference type="ARBA" id="ARBA00016512"/>
    </source>
</evidence>
<dbReference type="SMART" id="SM00710">
    <property type="entry name" value="PbH1"/>
    <property type="match status" value="12"/>
</dbReference>
<dbReference type="Proteomes" id="UP001374893">
    <property type="component" value="Chromosome"/>
</dbReference>
<gene>
    <name evidence="7" type="ORF">HAHE_07490</name>
</gene>
<accession>A0ABN6GZX6</accession>
<evidence type="ECO:0000256" key="3">
    <source>
        <dbReference type="ARBA" id="ARBA00023273"/>
    </source>
</evidence>